<dbReference type="InterPro" id="IPR053063">
    <property type="entry name" value="PWWP_domain_containing_PDP"/>
</dbReference>
<feature type="compositionally biased region" description="Polar residues" evidence="1">
    <location>
        <begin position="1631"/>
        <end position="1642"/>
    </location>
</feature>
<feature type="compositionally biased region" description="Basic and acidic residues" evidence="1">
    <location>
        <begin position="1822"/>
        <end position="1833"/>
    </location>
</feature>
<gene>
    <name evidence="3" type="ORF">KFK09_006671</name>
</gene>
<feature type="region of interest" description="Disordered" evidence="1">
    <location>
        <begin position="142"/>
        <end position="161"/>
    </location>
</feature>
<feature type="region of interest" description="Disordered" evidence="1">
    <location>
        <begin position="1631"/>
        <end position="1667"/>
    </location>
</feature>
<feature type="compositionally biased region" description="Basic and acidic residues" evidence="1">
    <location>
        <begin position="967"/>
        <end position="990"/>
    </location>
</feature>
<dbReference type="SUPFAM" id="SSF63748">
    <property type="entry name" value="Tudor/PWWP/MBT"/>
    <property type="match status" value="1"/>
</dbReference>
<dbReference type="PANTHER" id="PTHR42851:SF4">
    <property type="entry name" value="PWWP DOMAIN-CONTAINING PROTEIN"/>
    <property type="match status" value="1"/>
</dbReference>
<evidence type="ECO:0000313" key="4">
    <source>
        <dbReference type="Proteomes" id="UP000829196"/>
    </source>
</evidence>
<feature type="region of interest" description="Disordered" evidence="1">
    <location>
        <begin position="1189"/>
        <end position="1210"/>
    </location>
</feature>
<dbReference type="Proteomes" id="UP000829196">
    <property type="component" value="Unassembled WGS sequence"/>
</dbReference>
<organism evidence="3 4">
    <name type="scientific">Dendrobium nobile</name>
    <name type="common">Orchid</name>
    <dbReference type="NCBI Taxonomy" id="94219"/>
    <lineage>
        <taxon>Eukaryota</taxon>
        <taxon>Viridiplantae</taxon>
        <taxon>Streptophyta</taxon>
        <taxon>Embryophyta</taxon>
        <taxon>Tracheophyta</taxon>
        <taxon>Spermatophyta</taxon>
        <taxon>Magnoliopsida</taxon>
        <taxon>Liliopsida</taxon>
        <taxon>Asparagales</taxon>
        <taxon>Orchidaceae</taxon>
        <taxon>Epidendroideae</taxon>
        <taxon>Malaxideae</taxon>
        <taxon>Dendrobiinae</taxon>
        <taxon>Dendrobium</taxon>
    </lineage>
</organism>
<feature type="region of interest" description="Disordered" evidence="1">
    <location>
        <begin position="33"/>
        <end position="65"/>
    </location>
</feature>
<accession>A0A8T3BS89</accession>
<dbReference type="InterPro" id="IPR000313">
    <property type="entry name" value="PWWP_dom"/>
</dbReference>
<feature type="region of interest" description="Disordered" evidence="1">
    <location>
        <begin position="964"/>
        <end position="1018"/>
    </location>
</feature>
<dbReference type="SMART" id="SM00293">
    <property type="entry name" value="PWWP"/>
    <property type="match status" value="1"/>
</dbReference>
<feature type="region of interest" description="Disordered" evidence="1">
    <location>
        <begin position="358"/>
        <end position="380"/>
    </location>
</feature>
<reference evidence="3" key="1">
    <citation type="journal article" date="2022" name="Front. Genet.">
        <title>Chromosome-Scale Assembly of the Dendrobium nobile Genome Provides Insights Into the Molecular Mechanism of the Biosynthesis of the Medicinal Active Ingredient of Dendrobium.</title>
        <authorList>
            <person name="Xu Q."/>
            <person name="Niu S.-C."/>
            <person name="Li K.-L."/>
            <person name="Zheng P.-J."/>
            <person name="Zhang X.-J."/>
            <person name="Jia Y."/>
            <person name="Liu Y."/>
            <person name="Niu Y.-X."/>
            <person name="Yu L.-H."/>
            <person name="Chen D.-F."/>
            <person name="Zhang G.-Q."/>
        </authorList>
    </citation>
    <scope>NUCLEOTIDE SEQUENCE</scope>
    <source>
        <tissue evidence="3">Leaf</tissue>
    </source>
</reference>
<dbReference type="CDD" id="cd05162">
    <property type="entry name" value="PWWP"/>
    <property type="match status" value="1"/>
</dbReference>
<feature type="region of interest" description="Disordered" evidence="1">
    <location>
        <begin position="1815"/>
        <end position="1834"/>
    </location>
</feature>
<evidence type="ECO:0000256" key="1">
    <source>
        <dbReference type="SAM" id="MobiDB-lite"/>
    </source>
</evidence>
<dbReference type="Pfam" id="PF00855">
    <property type="entry name" value="PWWP"/>
    <property type="match status" value="1"/>
</dbReference>
<feature type="domain" description="PWWP" evidence="2">
    <location>
        <begin position="2071"/>
        <end position="2129"/>
    </location>
</feature>
<dbReference type="PROSITE" id="PS50812">
    <property type="entry name" value="PWWP"/>
    <property type="match status" value="1"/>
</dbReference>
<keyword evidence="4" id="KW-1185">Reference proteome</keyword>
<name>A0A8T3BS89_DENNO</name>
<evidence type="ECO:0000259" key="2">
    <source>
        <dbReference type="PROSITE" id="PS50812"/>
    </source>
</evidence>
<dbReference type="PANTHER" id="PTHR42851">
    <property type="entry name" value="ALDOLASE-RELATED"/>
    <property type="match status" value="1"/>
</dbReference>
<comment type="caution">
    <text evidence="3">The sequence shown here is derived from an EMBL/GenBank/DDBJ whole genome shotgun (WGS) entry which is preliminary data.</text>
</comment>
<dbReference type="OrthoDB" id="62853at2759"/>
<sequence>MSSGAGEASGAGGLDLNCDTVAILDNHEAGVEGGLEDGVVSTGGELPAKESGETTDRGGEEEKECKRGIADWEDGMMGSGDGSAGSELGGWSDAGVVETVIREAGAESHGGKLLETEFGEKGSAGLVSVLTVGFEDVEASSQTMNLGDGTGGDQKRGSDVMGNDEVSLSVLVGGGGIEDERLEGSSILRREPAEFQVDLVDGGGELVDGRLDLEETEPEGESLTMKLSEVDTREKEITDLFTVAAEKFEATASTQALRLVNVSGGDKKQGIDLYVDGMVIDRQSGTGERKAEVFSHSGKVLEVEVGEDGSAELVVVSTEAFEPVEASIHTVDLPVEASGLAKYLGDGSDDDQNRVADANKEDMVGTDKDLHGGAGDERLEGSSNLTEEVGVGLVDGGVQVLDYQLGPADREANGESLGAKLLEMGTGVRQIADPVAVSTEEFESVEASNQPVMEMDKGGNDGADLVAVSAAEFKAVVAGNQAVNLGDGSGGDQKQGIDLDADGMVMDGQVSPGERNAEVKSLSGNFLEVDQRGEGSAVLVSVSTEEFQPVEASRHPMDFHEGSGGDIKRETNLDAEGIVIDGELGSGKRESAVENPGGKLLEIDRVEKVNTVLVSVSTERFEHAKICSQTMDLCDGSGFDKRLGTDLDAHGMVVISEDSAAVSVGIGGKLLEVECEEKRSPELVADSTEGFEPAKVSCQAIKLVHRSTDDQRLVTDVDAESVVSINEASVTIPVGSGRPEDERSQLLLVLRKEQAEVQGDLGDGRDQTADVEVDTGKRRAEFKSCSGRCVEVDMEEKGSAKLVGASAEPSEAAEASSQAINLADGCGGDPMQGADDVEGLMRTDEVSLTVLVVGGEADSEKMEGSSILREQLEVQVDLVDGSDQAGGQLGCGEREDEVDSQEGMPLELQTGEKESTDLVASSAEEFDVIEASNQAMNSVDGSGGDQIQAINAEAEGMDLDVHLSPGGRDDEVKSHSRKHLEVDKRGKEGAGSDAVSTEIFEPTEASSQGMYFGDESDGDQKREIDVNAEGIAIGTELSSGKSVAEIEIHGEKILEVGKNNEGSVELPAFSTEGFLRSMASSEPVDLVDGRVGDQMLETDVDAAAKVRTDEDSVVISISSGAPEDSRLEGSLILGKEHEEVQGNLVDGFGEALLGELGTAISLAEVKSYGEKCMAVDIGEKGSTKLIAASTERPESVDASSQAMDLGDDSGSNQIQGTDADGEGMVGIEHKDTVLVVGGAQVNETLEGSSTLGEKKVEFLVRLVEGCGQVENELDSLDGRLCEAELGKKSKELVAVSAERFEAVAVSCQAMELVDRSRIGDISDVSAAGGGAGPEIERLEEESSVLGIEHVEALKKSMDGCGQVADNELICGERTPFLESHDGKSLKMEAEAKGGVEPLAFSAEGFESAEACSQTMDLEHGFGGDRKQGTFLDAEYVVGTNGDSFNVSGAGGGPEDESLERSLLLKEEHTEVLQDLVDGHDQVFYQVLDGEFFSGKRESEVEPHSGNLFELDVREKVSAELTSVAAGGSSALDTSSQDMDLEDKYSTEHEQETNVDAECMVGTDEDSVVVSIDGGGLEDEMLKASTNLVKEIEVGEETNGTGSAVKDLSESVHSESAGYDTMMHAAQVQNEFGGSQRQGTSSEDVVGGTEQASLSVSVGGGGPEDESLETSYRFGKKQLDIGEDNTGPGMQEKKLAHPEKIGGGGFDAIRETGHVKDPVHSKHMEDLDSREGFVGDHRPESCLETDAEPFVDAVAYERTEAQGLESAPRSVVEQVEVKPCSAGSEMVERIAHSQKSGDSVDVDVVCDLLEGHPDEREDEIIGDNDHNRSERKSEFSVGEENMIEKGLACLRDCVEAVHAYMDHGNDQETVVTYKKQDISVETSQVSGMALNEVETGIVHHSTVSSERVEILTHASPVENEHPMVYDENNTFAGETVQKLDSIPITEEQDSGSQQSDGDMKSAVVSVSTVGCSDFAKTAIVLDVAVNVEAWSSDEHATVDTNIDSRDYNELELLHVVDETTDCSQKLQDGTPDILKELENRSDGCDGKSTESASTSQQATYYLSFSEKEVFSTSDLVWGKVKSHPWWPGQIFDLSGASQLAIKYQKKDHFLVAYFGDKTFAWCEESRLKPFLFCFSQMEKQTSSDSFLRALHDILVEISRRVELSMTCSCLPEEAYADVKYQKVENAGVRGKTVNPVFDRCEFVNYFHPDQLLDYVRELAQVPNGGADRLELTVARAQLKAFYLSKGCTELPAFTNGSGLVENDFETTSSISKKLNEDDLEHSATLSDLFSAKGKLRGRDGALAKQKHFVEDGRKQKSLSELMEEETTFLLVNRYENASEVQDDENCLSSGNKRKALDHVFSDIGRSKIKKIDSEADEETKLPSPTSNSSFKVGEFISRAASKLTSGQPIRKCHGETSERGLYKTDDWSIDCMDLDDFLDIPFDHPKLQIDISVDYPPANEMLSKLCLAARNPMKGINFSSIVLNFFCTFRNVQVSNISIEKNKTEKPRAKRGRKKKIILDLESPDMSTPDHMKDSYWSDMIIPEKDALLNPPKRRGRKKRKFFDESSPTLILNIPSDSEPKLHTGTMCPHVKHILTAERPIISVEEKIVDERTPTAVILYFNSSNSLPSDMDLIRIFSRYGPLKEEETYIERKNNSAMVVFKKRTDAEMAFSSAGKFSTFGPALLSYRLKHFPSKSSPVNLLIGEDDATPIKDDHLGSLAEPEFNGALDGQLSDAVDKESSIFVQSQEHFGPVLETSPGEFSELAQYQVGDAVVSDTTPVNTGRKEPLQDVPAQMETGSVSDHLLLEPLDQEFSYFDLDQAEAGEVPGTEVVGEKSSPLLLKTSEVSHAANNTVTVAESPEQVAVTGTSDSHADQLENGIVLEAVSQEFSCSAPPPPPPAAEAKDIPIELNIGPDQPGDEECSDVPPAHAGAATSDQSSVTVDVQLMEEEVKPVGLNSIAEEREVATVSDSTQVELERQDQSAGMPSLVTEVCVSEERII</sequence>
<proteinExistence type="predicted"/>
<dbReference type="Gene3D" id="2.30.30.140">
    <property type="match status" value="1"/>
</dbReference>
<protein>
    <recommendedName>
        <fullName evidence="2">PWWP domain-containing protein</fullName>
    </recommendedName>
</protein>
<dbReference type="EMBL" id="JAGYWB010000006">
    <property type="protein sequence ID" value="KAI0519229.1"/>
    <property type="molecule type" value="Genomic_DNA"/>
</dbReference>
<feature type="region of interest" description="Disordered" evidence="1">
    <location>
        <begin position="2911"/>
        <end position="2936"/>
    </location>
</feature>
<feature type="compositionally biased region" description="Basic and acidic residues" evidence="1">
    <location>
        <begin position="47"/>
        <end position="65"/>
    </location>
</feature>
<evidence type="ECO:0000313" key="3">
    <source>
        <dbReference type="EMBL" id="KAI0519229.1"/>
    </source>
</evidence>